<reference evidence="1" key="1">
    <citation type="submission" date="2016-09" db="EMBL/GenBank/DDBJ databases">
        <authorList>
            <person name="Hu T."/>
            <person name="Cui Y."/>
            <person name="Qu X."/>
        </authorList>
    </citation>
    <scope>NUCLEOTIDE SEQUENCE</scope>
    <source>
        <plasmid evidence="1">p3-11C</plasmid>
    </source>
</reference>
<keyword evidence="1" id="KW-0614">Plasmid</keyword>
<evidence type="ECO:0000313" key="1">
    <source>
        <dbReference type="EMBL" id="ARJ34188.1"/>
    </source>
</evidence>
<dbReference type="AlphaFoldDB" id="A0A1W6ASR4"/>
<protein>
    <submittedName>
        <fullName evidence="1">Uncharacterized protein</fullName>
    </submittedName>
</protein>
<name>A0A1W6ASR4_LACPN</name>
<sequence length="37" mass="4374">MSFFKTVAFSHTDQLSQLERNACRRWARGNNSLFPRT</sequence>
<organism evidence="1">
    <name type="scientific">Lactiplantibacillus plantarum</name>
    <name type="common">Lactobacillus plantarum</name>
    <dbReference type="NCBI Taxonomy" id="1590"/>
    <lineage>
        <taxon>Bacteria</taxon>
        <taxon>Bacillati</taxon>
        <taxon>Bacillota</taxon>
        <taxon>Bacilli</taxon>
        <taxon>Lactobacillales</taxon>
        <taxon>Lactobacillaceae</taxon>
        <taxon>Lactiplantibacillus</taxon>
    </lineage>
</organism>
<proteinExistence type="predicted"/>
<geneLocation type="plasmid" evidence="1">
    <name>p3-11C</name>
</geneLocation>
<accession>A0A1W6ASR4</accession>
<dbReference type="EMBL" id="KX859226">
    <property type="protein sequence ID" value="ARJ34188.1"/>
    <property type="molecule type" value="Genomic_DNA"/>
</dbReference>